<comment type="caution">
    <text evidence="3">The sequence shown here is derived from an EMBL/GenBank/DDBJ whole genome shotgun (WGS) entry which is preliminary data.</text>
</comment>
<dbReference type="PANTHER" id="PTHR46825:SF9">
    <property type="entry name" value="BETA-LACTAMASE-RELATED DOMAIN-CONTAINING PROTEIN"/>
    <property type="match status" value="1"/>
</dbReference>
<feature type="domain" description="Beta-lactamase-related" evidence="2">
    <location>
        <begin position="46"/>
        <end position="342"/>
    </location>
</feature>
<reference evidence="3 4" key="1">
    <citation type="submission" date="2020-11" db="EMBL/GenBank/DDBJ databases">
        <authorList>
            <person name="Kim M.K."/>
        </authorList>
    </citation>
    <scope>NUCLEOTIDE SEQUENCE [LARGE SCALE GENOMIC DNA]</scope>
    <source>
        <strain evidence="3 4">BT439</strain>
    </source>
</reference>
<protein>
    <submittedName>
        <fullName evidence="3">Serine hydrolase</fullName>
    </submittedName>
</protein>
<evidence type="ECO:0000256" key="1">
    <source>
        <dbReference type="SAM" id="SignalP"/>
    </source>
</evidence>
<dbReference type="EMBL" id="JADQDP010000005">
    <property type="protein sequence ID" value="MBF9143976.1"/>
    <property type="molecule type" value="Genomic_DNA"/>
</dbReference>
<dbReference type="InterPro" id="IPR012338">
    <property type="entry name" value="Beta-lactam/transpept-like"/>
</dbReference>
<dbReference type="AlphaFoldDB" id="A0A931BK13"/>
<dbReference type="Proteomes" id="UP000645610">
    <property type="component" value="Unassembled WGS sequence"/>
</dbReference>
<dbReference type="InterPro" id="IPR001466">
    <property type="entry name" value="Beta-lactam-related"/>
</dbReference>
<feature type="chain" id="PRO_5037657133" evidence="1">
    <location>
        <begin position="23"/>
        <end position="446"/>
    </location>
</feature>
<organism evidence="3 4">
    <name type="scientific">Hymenobacter properus</name>
    <dbReference type="NCBI Taxonomy" id="2791026"/>
    <lineage>
        <taxon>Bacteria</taxon>
        <taxon>Pseudomonadati</taxon>
        <taxon>Bacteroidota</taxon>
        <taxon>Cytophagia</taxon>
        <taxon>Cytophagales</taxon>
        <taxon>Hymenobacteraceae</taxon>
        <taxon>Hymenobacter</taxon>
    </lineage>
</organism>
<gene>
    <name evidence="3" type="ORF">I2I01_20180</name>
</gene>
<keyword evidence="3" id="KW-0378">Hydrolase</keyword>
<dbReference type="PANTHER" id="PTHR46825">
    <property type="entry name" value="D-ALANYL-D-ALANINE-CARBOXYPEPTIDASE/ENDOPEPTIDASE AMPH"/>
    <property type="match status" value="1"/>
</dbReference>
<feature type="signal peptide" evidence="1">
    <location>
        <begin position="1"/>
        <end position="22"/>
    </location>
</feature>
<evidence type="ECO:0000259" key="2">
    <source>
        <dbReference type="Pfam" id="PF00144"/>
    </source>
</evidence>
<dbReference type="GO" id="GO:0016787">
    <property type="term" value="F:hydrolase activity"/>
    <property type="evidence" value="ECO:0007669"/>
    <property type="project" value="UniProtKB-KW"/>
</dbReference>
<accession>A0A931BK13</accession>
<name>A0A931BK13_9BACT</name>
<proteinExistence type="predicted"/>
<keyword evidence="4" id="KW-1185">Reference proteome</keyword>
<sequence length="446" mass="49055">MPKHFTLYSAALFCLGSFSTWAQEFKPAQVDSLLNSLVANKKMMGSLAVSHDGKELYSRAFGYTQTDGATTIPAAATTRYRVGSISKVFTATMIFQLIEEKKLTLETPLATFFPQLPNAQTITIDHLLSHHSGLHNFTNDAAYKGYMTQPQTRAQMLARMADMKPDFEPGTKAAYSNTNFVLLGYIVEDLTKMPYAKALEKRVVNKIGLKNTYYGGKITPRKQEALPYEASDGVWKLAPETDMSIPGGAGSVVSTPTDLNHFLEALFGGQLVSAASLEAMKTVRDGYGRGLLKRTLGDRVSYGHGGAIDEFRSDMFYFPAEKLTLAITANAQSYPVSEVARAARWSYFGQPYALPHFEASTYVPAAADLDRYVGTYANPKVPLKITMTRDGNTLKSQGTGQSVLTMEALRKDVYKFDRAGIVVVFDANKPSFMLKQGGVETEFVKE</sequence>
<evidence type="ECO:0000313" key="3">
    <source>
        <dbReference type="EMBL" id="MBF9143976.1"/>
    </source>
</evidence>
<dbReference type="Gene3D" id="3.40.710.10">
    <property type="entry name" value="DD-peptidase/beta-lactamase superfamily"/>
    <property type="match status" value="1"/>
</dbReference>
<evidence type="ECO:0000313" key="4">
    <source>
        <dbReference type="Proteomes" id="UP000645610"/>
    </source>
</evidence>
<keyword evidence="1" id="KW-0732">Signal</keyword>
<dbReference type="SUPFAM" id="SSF56601">
    <property type="entry name" value="beta-lactamase/transpeptidase-like"/>
    <property type="match status" value="1"/>
</dbReference>
<dbReference type="Pfam" id="PF00144">
    <property type="entry name" value="Beta-lactamase"/>
    <property type="match status" value="1"/>
</dbReference>
<dbReference type="RefSeq" id="WP_196288330.1">
    <property type="nucleotide sequence ID" value="NZ_JADQDP010000005.1"/>
</dbReference>
<dbReference type="InterPro" id="IPR050491">
    <property type="entry name" value="AmpC-like"/>
</dbReference>